<dbReference type="EMBL" id="SUTK01000008">
    <property type="protein sequence ID" value="MBE6501401.1"/>
    <property type="molecule type" value="Genomic_DNA"/>
</dbReference>
<dbReference type="AlphaFoldDB" id="A0A8T3V534"/>
<name>A0A8T3V534_9EURY</name>
<dbReference type="InterPro" id="IPR007074">
    <property type="entry name" value="LicD/FKTN/FKRP_NTP_transf"/>
</dbReference>
<dbReference type="Pfam" id="PF04991">
    <property type="entry name" value="LicD"/>
    <property type="match status" value="1"/>
</dbReference>
<dbReference type="InterPro" id="IPR052942">
    <property type="entry name" value="LPS_cholinephosphotransferase"/>
</dbReference>
<proteinExistence type="predicted"/>
<comment type="caution">
    <text evidence="2">The sequence shown here is derived from an EMBL/GenBank/DDBJ whole genome shotgun (WGS) entry which is preliminary data.</text>
</comment>
<dbReference type="Proteomes" id="UP000783037">
    <property type="component" value="Unassembled WGS sequence"/>
</dbReference>
<feature type="domain" description="LicD/FKTN/FKRP nucleotidyltransferase" evidence="1">
    <location>
        <begin position="74"/>
        <end position="289"/>
    </location>
</feature>
<dbReference type="PANTHER" id="PTHR43404">
    <property type="entry name" value="LIPOPOLYSACCHARIDE CHOLINEPHOSPHOTRANSFERASE LICD"/>
    <property type="match status" value="1"/>
</dbReference>
<evidence type="ECO:0000313" key="3">
    <source>
        <dbReference type="Proteomes" id="UP000783037"/>
    </source>
</evidence>
<protein>
    <submittedName>
        <fullName evidence="2">LicD family protein</fullName>
    </submittedName>
</protein>
<evidence type="ECO:0000313" key="2">
    <source>
        <dbReference type="EMBL" id="MBE6501401.1"/>
    </source>
</evidence>
<gene>
    <name evidence="2" type="ORF">E7Z79_03060</name>
</gene>
<sequence length="337" mass="39872">MTLEDYYLKLPDFIKFNPKILKLSFDVTDKIKQSNGISTEDYLSRLSEESEVNNMRSKFRQLYVDLLIFIDKICKKYDIGYWLGFGTLLGAVRHGGFIPWDDDIDLVVLRKDYNKLIEVLPKELEKYDLKQFCGLTLLRENRRNHFNDFRSVYDVRNKDGNNMVDGKYNFLQIAWMKPFVKIDIFPFDFIEDDKLDAIYDKFAPAQYRFYNDMLKNKVKFSDRIDSARGEVGFTDSKTKQFSDTIEGVPHWKIRIFDYDKTFPLESIEFEGHMFNCPKDCSHHLTSMFGPNYMEFPKVIENHNTLELIEAQFSSAEEMYGAFEDAIKCMENVNEIFE</sequence>
<evidence type="ECO:0000259" key="1">
    <source>
        <dbReference type="Pfam" id="PF04991"/>
    </source>
</evidence>
<accession>A0A8T3V534</accession>
<dbReference type="PANTHER" id="PTHR43404:SF2">
    <property type="entry name" value="LIPOPOLYSACCHARIDE CHOLINEPHOSPHOTRANSFERASE LICD"/>
    <property type="match status" value="1"/>
</dbReference>
<organism evidence="2 3">
    <name type="scientific">Methanobrevibacter thaueri</name>
    <dbReference type="NCBI Taxonomy" id="190975"/>
    <lineage>
        <taxon>Archaea</taxon>
        <taxon>Methanobacteriati</taxon>
        <taxon>Methanobacteriota</taxon>
        <taxon>Methanomada group</taxon>
        <taxon>Methanobacteria</taxon>
        <taxon>Methanobacteriales</taxon>
        <taxon>Methanobacteriaceae</taxon>
        <taxon>Methanobrevibacter</taxon>
    </lineage>
</organism>
<dbReference type="GO" id="GO:0009100">
    <property type="term" value="P:glycoprotein metabolic process"/>
    <property type="evidence" value="ECO:0007669"/>
    <property type="project" value="UniProtKB-ARBA"/>
</dbReference>
<reference evidence="2" key="1">
    <citation type="submission" date="2019-04" db="EMBL/GenBank/DDBJ databases">
        <title>Evolution of Biomass-Degrading Anaerobic Consortia Revealed by Metagenomics.</title>
        <authorList>
            <person name="Peng X."/>
        </authorList>
    </citation>
    <scope>NUCLEOTIDE SEQUENCE</scope>
    <source>
        <strain evidence="2">SIG18</strain>
    </source>
</reference>
<dbReference type="RefSeq" id="WP_303738513.1">
    <property type="nucleotide sequence ID" value="NZ_SUTK01000008.1"/>
</dbReference>